<keyword evidence="2 4" id="KW-0732">Signal</keyword>
<dbReference type="AlphaFoldDB" id="A0A4Y5UGI2"/>
<dbReference type="Gene3D" id="3.80.10.10">
    <property type="entry name" value="Ribonuclease Inhibitor"/>
    <property type="match status" value="1"/>
</dbReference>
<dbReference type="InterPro" id="IPR050328">
    <property type="entry name" value="Dev_Immune_Receptor"/>
</dbReference>
<dbReference type="InterPro" id="IPR001611">
    <property type="entry name" value="Leu-rich_rpt"/>
</dbReference>
<keyword evidence="3" id="KW-0677">Repeat</keyword>
<feature type="chain" id="PRO_5036362263" evidence="4">
    <location>
        <begin position="20"/>
        <end position="316"/>
    </location>
</feature>
<evidence type="ECO:0000256" key="4">
    <source>
        <dbReference type="SAM" id="SignalP"/>
    </source>
</evidence>
<name>A0A4Y5UGI2_CUPSA</name>
<dbReference type="InterPro" id="IPR032675">
    <property type="entry name" value="LRR_dom_sf"/>
</dbReference>
<dbReference type="EMBL" id="MH766648">
    <property type="protein sequence ID" value="QDC23080.1"/>
    <property type="molecule type" value="mRNA"/>
</dbReference>
<keyword evidence="1" id="KW-0433">Leucine-rich repeat</keyword>
<feature type="signal peptide" evidence="4">
    <location>
        <begin position="1"/>
        <end position="19"/>
    </location>
</feature>
<organism evidence="5">
    <name type="scientific">Cupiennius salei</name>
    <name type="common">American wandering spider</name>
    <dbReference type="NCBI Taxonomy" id="6928"/>
    <lineage>
        <taxon>Eukaryota</taxon>
        <taxon>Metazoa</taxon>
        <taxon>Ecdysozoa</taxon>
        <taxon>Arthropoda</taxon>
        <taxon>Chelicerata</taxon>
        <taxon>Arachnida</taxon>
        <taxon>Araneae</taxon>
        <taxon>Araneomorphae</taxon>
        <taxon>Entelegynae</taxon>
        <taxon>Lycosoidea</taxon>
        <taxon>Ctenidae</taxon>
        <taxon>Cupiennius</taxon>
    </lineage>
</organism>
<reference evidence="5" key="1">
    <citation type="journal article" date="2019" name="Toxins">
        <title>The dual prey-inactivation strategy of spiders-in-depth venomic analysis of Cupiennius salei.</title>
        <authorList>
            <person name="Kuhn-Nentwig L."/>
            <person name="Langenegger N."/>
            <person name="Heller M."/>
            <person name="Koua D."/>
            <person name="Nentwig W."/>
        </authorList>
    </citation>
    <scope>NUCLEOTIDE SEQUENCE</scope>
    <source>
        <tissue evidence="5">Venom gland</tissue>
    </source>
</reference>
<dbReference type="PANTHER" id="PTHR24373">
    <property type="entry name" value="SLIT RELATED LEUCINE-RICH REPEAT NEURONAL PROTEIN"/>
    <property type="match status" value="1"/>
</dbReference>
<evidence type="ECO:0000256" key="3">
    <source>
        <dbReference type="ARBA" id="ARBA00022737"/>
    </source>
</evidence>
<dbReference type="SMART" id="SM00369">
    <property type="entry name" value="LRR_TYP"/>
    <property type="match status" value="5"/>
</dbReference>
<dbReference type="PANTHER" id="PTHR24373:SF275">
    <property type="entry name" value="TIR DOMAIN-CONTAINING PROTEIN"/>
    <property type="match status" value="1"/>
</dbReference>
<dbReference type="EMBL" id="MH766649">
    <property type="protein sequence ID" value="QDC23081.1"/>
    <property type="molecule type" value="mRNA"/>
</dbReference>
<evidence type="ECO:0000256" key="2">
    <source>
        <dbReference type="ARBA" id="ARBA00022729"/>
    </source>
</evidence>
<dbReference type="SUPFAM" id="SSF52058">
    <property type="entry name" value="L domain-like"/>
    <property type="match status" value="1"/>
</dbReference>
<protein>
    <submittedName>
        <fullName evidence="5">Leucine-rich repeat protein isoform S1</fullName>
    </submittedName>
</protein>
<accession>A0A4Y5UGI2</accession>
<sequence precursor="true">MWYWVIWKILLGLACLVASNVPECPPRENVYPCDCASDYYSTWIECRSIHGVEKMELALENTRGLNVSYAFWKSRLGDIPSDFFKGQKSTSVHFENCQIGSFGDRPFTGLEDTLKSIYIYGSVDKRRKDLETFRLGHLKKVTELIFEANDIKRLGNDWFEGGPAPLKLLMLEANDIEELGDRAFASLENLEQIMLGDNRFGKISRSMFPRPATKLKYLETSFNGIRELPEDLFEDMPVLNSINVSGNKLKSVPEATWGKIWGQLDEVYLERNEGFECDENIKWIYQRRLPRILTGQCRGGKFAGKKLQDLTLADFD</sequence>
<dbReference type="InterPro" id="IPR003591">
    <property type="entry name" value="Leu-rich_rpt_typical-subtyp"/>
</dbReference>
<evidence type="ECO:0000256" key="1">
    <source>
        <dbReference type="ARBA" id="ARBA00022614"/>
    </source>
</evidence>
<proteinExistence type="evidence at transcript level"/>
<evidence type="ECO:0000313" key="5">
    <source>
        <dbReference type="EMBL" id="QDC23080.1"/>
    </source>
</evidence>
<dbReference type="Pfam" id="PF13855">
    <property type="entry name" value="LRR_8"/>
    <property type="match status" value="1"/>
</dbReference>